<proteinExistence type="predicted"/>
<feature type="transmembrane region" description="Helical" evidence="2">
    <location>
        <begin position="84"/>
        <end position="107"/>
    </location>
</feature>
<evidence type="ECO:0000313" key="4">
    <source>
        <dbReference type="Proteomes" id="UP000660339"/>
    </source>
</evidence>
<evidence type="ECO:0000256" key="2">
    <source>
        <dbReference type="SAM" id="Phobius"/>
    </source>
</evidence>
<sequence length="593" mass="64954">MSVPSQSSPARPFGFPTYHPPRRLTDDTRHLCAAPYVDQDFAHQVIAETVEDEHRAVAPSFGFDLDPVIRHCFRARRLLLARHLTIAALVVAGLCLAPLATMSFLSLGYTILGVRWSRTVTPQRLRRLGMYLAGGLIALCCLPNALLLPLTLLADTAPASTPSPRSPLTPSPQEPSPLAGLVEDLLRFAVESDLLGYAVQAQAAIGRIAPFALTAACLGLLWSFRVKAYRVISEELALDAPPSRPDLPNERIVRRVNTVAAAQYGNITVQQSEPFLGSGSRLKYGWSFALILRPADPGSDAPIAADVGPRIYQRLKDSVTAMNDPALPYGARLPNAHQMEYLVADGVRTLTDPLLEPVNCVPYSTASDEVVEAVKRQPQSGLRYYERVLVTGVGNDVQDADGRLLVRAQELGITVSAFVHVAVEGGMLYTEFVSAVLPPIQDRYQLGDTLRPERVATRALLDTLRDFPADVAASGWRAGRLAWRMALTHWRMYRSPRTERDLRIRDYGARRSVRELAADPLIVKHLQELDAAKYAKLIERAAGDAVLGFLSENGYDTAEFAQRIAQVQNFHTTVFGGQVAVASTGGIFQQHQS</sequence>
<keyword evidence="4" id="KW-1185">Reference proteome</keyword>
<organism evidence="3 4">
    <name type="scientific">Catellatospora methionotrophica</name>
    <dbReference type="NCBI Taxonomy" id="121620"/>
    <lineage>
        <taxon>Bacteria</taxon>
        <taxon>Bacillati</taxon>
        <taxon>Actinomycetota</taxon>
        <taxon>Actinomycetes</taxon>
        <taxon>Micromonosporales</taxon>
        <taxon>Micromonosporaceae</taxon>
        <taxon>Catellatospora</taxon>
    </lineage>
</organism>
<keyword evidence="2" id="KW-0812">Transmembrane</keyword>
<keyword evidence="2" id="KW-0472">Membrane</keyword>
<name>A0A8J3PK78_9ACTN</name>
<dbReference type="Proteomes" id="UP000660339">
    <property type="component" value="Unassembled WGS sequence"/>
</dbReference>
<protein>
    <submittedName>
        <fullName evidence="3">Uncharacterized protein</fullName>
    </submittedName>
</protein>
<dbReference type="AlphaFoldDB" id="A0A8J3PK78"/>
<reference evidence="3" key="1">
    <citation type="submission" date="2021-01" db="EMBL/GenBank/DDBJ databases">
        <title>Whole genome shotgun sequence of Catellatospora methionotrophica NBRC 14553.</title>
        <authorList>
            <person name="Komaki H."/>
            <person name="Tamura T."/>
        </authorList>
    </citation>
    <scope>NUCLEOTIDE SEQUENCE</scope>
    <source>
        <strain evidence="3">NBRC 14553</strain>
    </source>
</reference>
<feature type="region of interest" description="Disordered" evidence="1">
    <location>
        <begin position="1"/>
        <end position="21"/>
    </location>
</feature>
<evidence type="ECO:0000313" key="3">
    <source>
        <dbReference type="EMBL" id="GIG18191.1"/>
    </source>
</evidence>
<dbReference type="EMBL" id="BONJ01000037">
    <property type="protein sequence ID" value="GIG18191.1"/>
    <property type="molecule type" value="Genomic_DNA"/>
</dbReference>
<comment type="caution">
    <text evidence="3">The sequence shown here is derived from an EMBL/GenBank/DDBJ whole genome shotgun (WGS) entry which is preliminary data.</text>
</comment>
<gene>
    <name evidence="3" type="ORF">Cme02nite_65230</name>
</gene>
<evidence type="ECO:0000256" key="1">
    <source>
        <dbReference type="SAM" id="MobiDB-lite"/>
    </source>
</evidence>
<feature type="transmembrane region" description="Helical" evidence="2">
    <location>
        <begin position="128"/>
        <end position="154"/>
    </location>
</feature>
<keyword evidence="2" id="KW-1133">Transmembrane helix</keyword>
<accession>A0A8J3PK78</accession>
<dbReference type="RefSeq" id="WP_166385998.1">
    <property type="nucleotide sequence ID" value="NZ_BONJ01000037.1"/>
</dbReference>